<evidence type="ECO:0000313" key="2">
    <source>
        <dbReference type="Proteomes" id="UP001497444"/>
    </source>
</evidence>
<organism evidence="1 2">
    <name type="scientific">Sphagnum jensenii</name>
    <dbReference type="NCBI Taxonomy" id="128206"/>
    <lineage>
        <taxon>Eukaryota</taxon>
        <taxon>Viridiplantae</taxon>
        <taxon>Streptophyta</taxon>
        <taxon>Embryophyta</taxon>
        <taxon>Bryophyta</taxon>
        <taxon>Sphagnophytina</taxon>
        <taxon>Sphagnopsida</taxon>
        <taxon>Sphagnales</taxon>
        <taxon>Sphagnaceae</taxon>
        <taxon>Sphagnum</taxon>
    </lineage>
</organism>
<protein>
    <submittedName>
        <fullName evidence="1">Uncharacterized protein</fullName>
    </submittedName>
</protein>
<dbReference type="Proteomes" id="UP001497444">
    <property type="component" value="Chromosome 6"/>
</dbReference>
<evidence type="ECO:0000313" key="1">
    <source>
        <dbReference type="EMBL" id="CAK9274714.1"/>
    </source>
</evidence>
<name>A0ABP0X6I7_9BRYO</name>
<sequence>MAGMKIKKGLLSHLRTFHCHHQNICLDDERVTTPNLMDQSVWRALTVSSGVEVPRCYYTLKSYWQCDCCPLVYDSGLRKNLGSPGALWTHQSSVIQLKEVGAISSPNESKNNFELDGDKRSCFMSAVKSMTHKEEEYLRTGWKKSLQACFSQFSVLTPESSSRRIMICWWTADTKYDLDLRGLSREAL</sequence>
<dbReference type="EMBL" id="OZ020101">
    <property type="protein sequence ID" value="CAK9274714.1"/>
    <property type="molecule type" value="Genomic_DNA"/>
</dbReference>
<accession>A0ABP0X6I7</accession>
<gene>
    <name evidence="1" type="ORF">CSSPJE1EN1_LOCUS20192</name>
</gene>
<proteinExistence type="predicted"/>
<feature type="non-terminal residue" evidence="1">
    <location>
        <position position="188"/>
    </location>
</feature>
<reference evidence="1" key="1">
    <citation type="submission" date="2024-02" db="EMBL/GenBank/DDBJ databases">
        <authorList>
            <consortium name="ELIXIR-Norway"/>
            <consortium name="Elixir Norway"/>
        </authorList>
    </citation>
    <scope>NUCLEOTIDE SEQUENCE</scope>
</reference>
<keyword evidence="2" id="KW-1185">Reference proteome</keyword>
<feature type="non-terminal residue" evidence="1">
    <location>
        <position position="1"/>
    </location>
</feature>